<dbReference type="SMART" id="SM00944">
    <property type="entry name" value="Pro-kuma_activ"/>
    <property type="match status" value="1"/>
</dbReference>
<evidence type="ECO:0000256" key="3">
    <source>
        <dbReference type="ARBA" id="ARBA00022723"/>
    </source>
</evidence>
<dbReference type="PANTHER" id="PTHR14218:SF15">
    <property type="entry name" value="TRIPEPTIDYL-PEPTIDASE 1"/>
    <property type="match status" value="1"/>
</dbReference>
<evidence type="ECO:0000313" key="11">
    <source>
        <dbReference type="EMBL" id="MFK2900716.1"/>
    </source>
</evidence>
<feature type="active site" description="Charge relay system" evidence="8">
    <location>
        <position position="479"/>
    </location>
</feature>
<accession>A0ABW8JKD1</accession>
<keyword evidence="3" id="KW-0479">Metal-binding</keyword>
<dbReference type="PROSITE" id="PS00138">
    <property type="entry name" value="SUBTILASE_SER"/>
    <property type="match status" value="1"/>
</dbReference>
<evidence type="ECO:0000256" key="4">
    <source>
        <dbReference type="ARBA" id="ARBA00022801"/>
    </source>
</evidence>
<reference evidence="11 12" key="1">
    <citation type="submission" date="2020-10" db="EMBL/GenBank/DDBJ databases">
        <title>Phylogeny of dyella-like bacteria.</title>
        <authorList>
            <person name="Fu J."/>
        </authorList>
    </citation>
    <scope>NUCLEOTIDE SEQUENCE [LARGE SCALE GENOMIC DNA]</scope>
    <source>
        <strain evidence="11 12">JP1</strain>
    </source>
</reference>
<comment type="cofactor">
    <cofactor evidence="1">
        <name>Ca(2+)</name>
        <dbReference type="ChEBI" id="CHEBI:29108"/>
    </cofactor>
</comment>
<keyword evidence="6" id="KW-0106">Calcium</keyword>
<protein>
    <recommendedName>
        <fullName evidence="10">Peptidase S53 domain-containing protein</fullName>
    </recommendedName>
</protein>
<feature type="chain" id="PRO_5046560009" description="Peptidase S53 domain-containing protein" evidence="9">
    <location>
        <begin position="25"/>
        <end position="563"/>
    </location>
</feature>
<name>A0ABW8JKD1_9GAMM</name>
<evidence type="ECO:0000256" key="5">
    <source>
        <dbReference type="ARBA" id="ARBA00022825"/>
    </source>
</evidence>
<feature type="domain" description="Peptidase S53" evidence="10">
    <location>
        <begin position="217"/>
        <end position="563"/>
    </location>
</feature>
<dbReference type="Pfam" id="PF00082">
    <property type="entry name" value="Peptidase_S8"/>
    <property type="match status" value="1"/>
</dbReference>
<keyword evidence="4 8" id="KW-0378">Hydrolase</keyword>
<evidence type="ECO:0000256" key="8">
    <source>
        <dbReference type="PROSITE-ProRule" id="PRU01032"/>
    </source>
</evidence>
<dbReference type="SUPFAM" id="SSF52743">
    <property type="entry name" value="Subtilisin-like"/>
    <property type="match status" value="1"/>
</dbReference>
<feature type="signal peptide" evidence="9">
    <location>
        <begin position="1"/>
        <end position="24"/>
    </location>
</feature>
<dbReference type="Gene3D" id="3.40.50.200">
    <property type="entry name" value="Peptidase S8/S53 domain"/>
    <property type="match status" value="1"/>
</dbReference>
<evidence type="ECO:0000256" key="6">
    <source>
        <dbReference type="ARBA" id="ARBA00022837"/>
    </source>
</evidence>
<proteinExistence type="predicted"/>
<evidence type="ECO:0000256" key="9">
    <source>
        <dbReference type="SAM" id="SignalP"/>
    </source>
</evidence>
<dbReference type="Proteomes" id="UP001620461">
    <property type="component" value="Unassembled WGS sequence"/>
</dbReference>
<dbReference type="PANTHER" id="PTHR14218">
    <property type="entry name" value="PROTEASE S8 TRIPEPTIDYL PEPTIDASE I CLN2"/>
    <property type="match status" value="1"/>
</dbReference>
<feature type="active site" description="Charge relay system" evidence="8">
    <location>
        <position position="290"/>
    </location>
</feature>
<organism evidence="11 12">
    <name type="scientific">Dyella jejuensis</name>
    <dbReference type="NCBI Taxonomy" id="1432009"/>
    <lineage>
        <taxon>Bacteria</taxon>
        <taxon>Pseudomonadati</taxon>
        <taxon>Pseudomonadota</taxon>
        <taxon>Gammaproteobacteria</taxon>
        <taxon>Lysobacterales</taxon>
        <taxon>Rhodanobacteraceae</taxon>
        <taxon>Dyella</taxon>
    </lineage>
</organism>
<comment type="caution">
    <text evidence="11">The sequence shown here is derived from an EMBL/GenBank/DDBJ whole genome shotgun (WGS) entry which is preliminary data.</text>
</comment>
<dbReference type="EMBL" id="JADIKJ010000010">
    <property type="protein sequence ID" value="MFK2900716.1"/>
    <property type="molecule type" value="Genomic_DNA"/>
</dbReference>
<keyword evidence="9" id="KW-0732">Signal</keyword>
<dbReference type="InterPro" id="IPR015366">
    <property type="entry name" value="S53_propep"/>
</dbReference>
<dbReference type="InterPro" id="IPR050819">
    <property type="entry name" value="Tripeptidyl-peptidase_I"/>
</dbReference>
<evidence type="ECO:0000256" key="1">
    <source>
        <dbReference type="ARBA" id="ARBA00001913"/>
    </source>
</evidence>
<gene>
    <name evidence="11" type="ORF">ISP15_10240</name>
</gene>
<sequence>MARRTCGLSFAIALAFGATNAAHAAQFMTHHVRDAVSQGTARQVGSLPASKLMAIDVVLPVRDQAGLDQFVANVTNPMSLQYRQYLTPEEFTARFGPDQNDYNTVVHYLKQYGFTVTGGSRDGMDVQAVGPVSAIEAAFNVKMHTYQHPTENRTFYAPDREPATALAIPLWHVSGLDNYSIPHPQFVKKDEYAAAHGISPDAVVSHATTGSGPSASFLGSDMRAAYYGSGSLTGAGQTLGLFEYAGINTSDITLYYKNAKETNPNNLTVVSTDGTPTTCNGGSSCSSDGEQALDVTQAQGMAPKLSKVVMYVGATDTAIISAMTTTTDSDGVLPLTLSCSWGWTPEDASTLDPYFEKMAAQGQSFFVASGDSGEWTKSGNAESWPADDANIIAVGGTDLTTSSAAGSWKSETAWSDSSGGISPNDIAIPSWQQISGVITSTNKGSTKYRNGPDVAANANFTFYTCAMGSCQANEYGGTSFAAPMWAAFVALVDEQIANDGSTSYVGFLNPTIYANNAPGGTAYSSNFHDITSGKNEKYSTEKGYDLVTGWGSPQAALINTLAK</sequence>
<feature type="active site" description="Charge relay system" evidence="8">
    <location>
        <position position="294"/>
    </location>
</feature>
<dbReference type="Pfam" id="PF09286">
    <property type="entry name" value="Pro-kuma_activ"/>
    <property type="match status" value="1"/>
</dbReference>
<evidence type="ECO:0000256" key="2">
    <source>
        <dbReference type="ARBA" id="ARBA00022670"/>
    </source>
</evidence>
<dbReference type="RefSeq" id="WP_404547209.1">
    <property type="nucleotide sequence ID" value="NZ_JADIKJ010000010.1"/>
</dbReference>
<dbReference type="InterPro" id="IPR030400">
    <property type="entry name" value="Sedolisin_dom"/>
</dbReference>
<comment type="caution">
    <text evidence="8">Lacks conserved residue(s) required for the propagation of feature annotation.</text>
</comment>
<evidence type="ECO:0000256" key="7">
    <source>
        <dbReference type="ARBA" id="ARBA00023145"/>
    </source>
</evidence>
<keyword evidence="2 8" id="KW-0645">Protease</keyword>
<dbReference type="InterPro" id="IPR023828">
    <property type="entry name" value="Peptidase_S8_Ser-AS"/>
</dbReference>
<evidence type="ECO:0000313" key="12">
    <source>
        <dbReference type="Proteomes" id="UP001620461"/>
    </source>
</evidence>
<dbReference type="SUPFAM" id="SSF54897">
    <property type="entry name" value="Protease propeptides/inhibitors"/>
    <property type="match status" value="1"/>
</dbReference>
<dbReference type="CDD" id="cd11377">
    <property type="entry name" value="Pro-peptidase_S53"/>
    <property type="match status" value="1"/>
</dbReference>
<dbReference type="InterPro" id="IPR000209">
    <property type="entry name" value="Peptidase_S8/S53_dom"/>
</dbReference>
<evidence type="ECO:0000259" key="10">
    <source>
        <dbReference type="PROSITE" id="PS51695"/>
    </source>
</evidence>
<keyword evidence="12" id="KW-1185">Reference proteome</keyword>
<dbReference type="CDD" id="cd04056">
    <property type="entry name" value="Peptidases_S53"/>
    <property type="match status" value="1"/>
</dbReference>
<keyword evidence="5 8" id="KW-0720">Serine protease</keyword>
<dbReference type="PROSITE" id="PS51695">
    <property type="entry name" value="SEDOLISIN"/>
    <property type="match status" value="1"/>
</dbReference>
<keyword evidence="7" id="KW-0865">Zymogen</keyword>
<dbReference type="InterPro" id="IPR036852">
    <property type="entry name" value="Peptidase_S8/S53_dom_sf"/>
</dbReference>